<protein>
    <submittedName>
        <fullName evidence="6">Transcriptional regulator, TetR family</fullName>
    </submittedName>
</protein>
<evidence type="ECO:0000259" key="5">
    <source>
        <dbReference type="PROSITE" id="PS50977"/>
    </source>
</evidence>
<dbReference type="EMBL" id="FOGP01000001">
    <property type="protein sequence ID" value="SER34076.1"/>
    <property type="molecule type" value="Genomic_DNA"/>
</dbReference>
<dbReference type="RefSeq" id="WP_091007769.1">
    <property type="nucleotide sequence ID" value="NZ_FOGP01000001.1"/>
</dbReference>
<accession>A0A1H9NDQ3</accession>
<evidence type="ECO:0000256" key="4">
    <source>
        <dbReference type="PROSITE-ProRule" id="PRU00335"/>
    </source>
</evidence>
<dbReference type="InterPro" id="IPR050109">
    <property type="entry name" value="HTH-type_TetR-like_transc_reg"/>
</dbReference>
<name>A0A1H9NDQ3_9ACTN</name>
<evidence type="ECO:0000313" key="7">
    <source>
        <dbReference type="Proteomes" id="UP000199128"/>
    </source>
</evidence>
<evidence type="ECO:0000313" key="6">
    <source>
        <dbReference type="EMBL" id="SER34076.1"/>
    </source>
</evidence>
<dbReference type="SUPFAM" id="SSF46689">
    <property type="entry name" value="Homeodomain-like"/>
    <property type="match status" value="1"/>
</dbReference>
<evidence type="ECO:0000256" key="3">
    <source>
        <dbReference type="ARBA" id="ARBA00023163"/>
    </source>
</evidence>
<sequence length="248" mass="26964">MTDRKGAASGFAPGALDGANWSRPLAGEGCLADLAPTGRLRLGQFDLHVVECAAELFLREGIASVKMTDIADAAQVGVATLYRHFSTKTALAVGAATLMWSYFNDRISSLVESAEFLDMSGAQRLERLLGEYAASYVQNSSFVSFLDEFDHLVLSEGLQADDLEAYGAQIDSFYLMFEDAYLLGRQDGSVVREVDFRTFYTSVAHALIGVAQKLSRGEVISSDRFANGTKELEYIIDMAVSYLSQGTT</sequence>
<dbReference type="Proteomes" id="UP000199128">
    <property type="component" value="Unassembled WGS sequence"/>
</dbReference>
<dbReference type="Pfam" id="PF00440">
    <property type="entry name" value="TetR_N"/>
    <property type="match status" value="1"/>
</dbReference>
<dbReference type="PANTHER" id="PTHR30055:SF234">
    <property type="entry name" value="HTH-TYPE TRANSCRIPTIONAL REGULATOR BETI"/>
    <property type="match status" value="1"/>
</dbReference>
<gene>
    <name evidence="6" type="ORF">SAMN05216446_0397</name>
</gene>
<feature type="domain" description="HTH tetR-type" evidence="5">
    <location>
        <begin position="43"/>
        <end position="103"/>
    </location>
</feature>
<dbReference type="AlphaFoldDB" id="A0A1H9NDQ3"/>
<evidence type="ECO:0000256" key="2">
    <source>
        <dbReference type="ARBA" id="ARBA00023125"/>
    </source>
</evidence>
<dbReference type="InterPro" id="IPR009057">
    <property type="entry name" value="Homeodomain-like_sf"/>
</dbReference>
<dbReference type="InterPro" id="IPR001647">
    <property type="entry name" value="HTH_TetR"/>
</dbReference>
<dbReference type="Gene3D" id="1.10.357.10">
    <property type="entry name" value="Tetracycline Repressor, domain 2"/>
    <property type="match status" value="1"/>
</dbReference>
<keyword evidence="3" id="KW-0804">Transcription</keyword>
<dbReference type="GO" id="GO:0000976">
    <property type="term" value="F:transcription cis-regulatory region binding"/>
    <property type="evidence" value="ECO:0007669"/>
    <property type="project" value="TreeGrafter"/>
</dbReference>
<dbReference type="PRINTS" id="PR00455">
    <property type="entry name" value="HTHTETR"/>
</dbReference>
<dbReference type="PROSITE" id="PS50977">
    <property type="entry name" value="HTH_TETR_2"/>
    <property type="match status" value="1"/>
</dbReference>
<dbReference type="GO" id="GO:0003700">
    <property type="term" value="F:DNA-binding transcription factor activity"/>
    <property type="evidence" value="ECO:0007669"/>
    <property type="project" value="TreeGrafter"/>
</dbReference>
<feature type="DNA-binding region" description="H-T-H motif" evidence="4">
    <location>
        <begin position="66"/>
        <end position="85"/>
    </location>
</feature>
<dbReference type="PANTHER" id="PTHR30055">
    <property type="entry name" value="HTH-TYPE TRANSCRIPTIONAL REGULATOR RUTR"/>
    <property type="match status" value="1"/>
</dbReference>
<organism evidence="6 7">
    <name type="scientific">Parafannyhessea umbonata</name>
    <dbReference type="NCBI Taxonomy" id="604330"/>
    <lineage>
        <taxon>Bacteria</taxon>
        <taxon>Bacillati</taxon>
        <taxon>Actinomycetota</taxon>
        <taxon>Coriobacteriia</taxon>
        <taxon>Coriobacteriales</taxon>
        <taxon>Atopobiaceae</taxon>
        <taxon>Parafannyhessea</taxon>
    </lineage>
</organism>
<reference evidence="7" key="1">
    <citation type="submission" date="2016-10" db="EMBL/GenBank/DDBJ databases">
        <authorList>
            <person name="Varghese N."/>
            <person name="Submissions S."/>
        </authorList>
    </citation>
    <scope>NUCLEOTIDE SEQUENCE [LARGE SCALE GENOMIC DNA]</scope>
    <source>
        <strain evidence="7">KHGC19</strain>
    </source>
</reference>
<evidence type="ECO:0000256" key="1">
    <source>
        <dbReference type="ARBA" id="ARBA00023015"/>
    </source>
</evidence>
<keyword evidence="1" id="KW-0805">Transcription regulation</keyword>
<keyword evidence="2 4" id="KW-0238">DNA-binding</keyword>
<proteinExistence type="predicted"/>